<dbReference type="RefSeq" id="WP_073201526.1">
    <property type="nucleotide sequence ID" value="NZ_FRCZ01000003.1"/>
</dbReference>
<proteinExistence type="predicted"/>
<organism evidence="1 2">
    <name type="scientific">Gracilibacillus kekensis</name>
    <dbReference type="NCBI Taxonomy" id="1027249"/>
    <lineage>
        <taxon>Bacteria</taxon>
        <taxon>Bacillati</taxon>
        <taxon>Bacillota</taxon>
        <taxon>Bacilli</taxon>
        <taxon>Bacillales</taxon>
        <taxon>Bacillaceae</taxon>
        <taxon>Gracilibacillus</taxon>
    </lineage>
</organism>
<dbReference type="Pfam" id="PF11104">
    <property type="entry name" value="PilM_2"/>
    <property type="match status" value="1"/>
</dbReference>
<keyword evidence="2" id="KW-1185">Reference proteome</keyword>
<dbReference type="InterPro" id="IPR005883">
    <property type="entry name" value="PilM"/>
</dbReference>
<dbReference type="Gene3D" id="3.30.1490.300">
    <property type="match status" value="1"/>
</dbReference>
<evidence type="ECO:0000313" key="2">
    <source>
        <dbReference type="Proteomes" id="UP000184184"/>
    </source>
</evidence>
<dbReference type="STRING" id="1027249.SAMN05216179_1810"/>
<dbReference type="AlphaFoldDB" id="A0A1M7NWE7"/>
<sequence length="323" mass="37926">MALFKKDAVNVSITDQSIRYLVCPNHKNKREADYGEMVLDANIVEDGKIIDHKKLMTAFKKLVDEKRWKGRKLHFIVPDSFVTMRSEQIPASLTKEEAKSYIKLQLEGSIRLPFKNPLIDFHITKKGEQKNDILLFAYPEDRLQPFYELFTDVSLKPQVADLSFLSIYRIYAELDLSYDNQHLLMIQWNTSDLVLTVFHKGLPIFNRHINFANMFDNYITSDNNQKSIWYQNNDIVQNFIEDQFVTIERFMDFYQYSVMNGNAQITDIVLTGDVPVRENIHQQLLDRFELLIHPVPLPFDLNEEYSKLYGLCIKGKKNEGRIK</sequence>
<accession>A0A1M7NWE7</accession>
<reference evidence="1 2" key="1">
    <citation type="submission" date="2016-11" db="EMBL/GenBank/DDBJ databases">
        <authorList>
            <person name="Jaros S."/>
            <person name="Januszkiewicz K."/>
            <person name="Wedrychowicz H."/>
        </authorList>
    </citation>
    <scope>NUCLEOTIDE SEQUENCE [LARGE SCALE GENOMIC DNA]</scope>
    <source>
        <strain evidence="1 2">CGMCC 1.10681</strain>
    </source>
</reference>
<dbReference type="EMBL" id="FRCZ01000003">
    <property type="protein sequence ID" value="SHN08522.1"/>
    <property type="molecule type" value="Genomic_DNA"/>
</dbReference>
<dbReference type="Gene3D" id="3.30.420.40">
    <property type="match status" value="2"/>
</dbReference>
<dbReference type="Proteomes" id="UP000184184">
    <property type="component" value="Unassembled WGS sequence"/>
</dbReference>
<dbReference type="OrthoDB" id="2690797at2"/>
<evidence type="ECO:0000313" key="1">
    <source>
        <dbReference type="EMBL" id="SHN08522.1"/>
    </source>
</evidence>
<name>A0A1M7NWE7_9BACI</name>
<gene>
    <name evidence="1" type="ORF">SAMN05216179_1810</name>
</gene>
<protein>
    <submittedName>
        <fullName evidence="1">Type IV pilus assembly protein PilM</fullName>
    </submittedName>
</protein>